<protein>
    <submittedName>
        <fullName evidence="7">DNA-binding SARP family transcriptional activator</fullName>
    </submittedName>
</protein>
<keyword evidence="2" id="KW-0805">Transcription regulation</keyword>
<dbReference type="SUPFAM" id="SSF52540">
    <property type="entry name" value="P-loop containing nucleoside triphosphate hydrolases"/>
    <property type="match status" value="1"/>
</dbReference>
<evidence type="ECO:0000256" key="1">
    <source>
        <dbReference type="ARBA" id="ARBA00005820"/>
    </source>
</evidence>
<feature type="DNA-binding region" description="OmpR/PhoB-type" evidence="5">
    <location>
        <begin position="1"/>
        <end position="100"/>
    </location>
</feature>
<dbReference type="PRINTS" id="PR00364">
    <property type="entry name" value="DISEASERSIST"/>
</dbReference>
<dbReference type="GO" id="GO:0043531">
    <property type="term" value="F:ADP binding"/>
    <property type="evidence" value="ECO:0007669"/>
    <property type="project" value="InterPro"/>
</dbReference>
<keyword evidence="3 5" id="KW-0238">DNA-binding</keyword>
<dbReference type="InterPro" id="IPR051677">
    <property type="entry name" value="AfsR-DnrI-RedD_regulator"/>
</dbReference>
<dbReference type="Pfam" id="PF13424">
    <property type="entry name" value="TPR_12"/>
    <property type="match status" value="2"/>
</dbReference>
<reference evidence="7 8" key="1">
    <citation type="submission" date="2018-05" db="EMBL/GenBank/DDBJ databases">
        <title>Genomic Encyclopedia of Type Strains, Phase IV (KMG-IV): sequencing the most valuable type-strain genomes for metagenomic binning, comparative biology and taxonomic classification.</title>
        <authorList>
            <person name="Goeker M."/>
        </authorList>
    </citation>
    <scope>NUCLEOTIDE SEQUENCE [LARGE SCALE GENOMIC DNA]</scope>
    <source>
        <strain evidence="7 8">DSM 45480</strain>
    </source>
</reference>
<accession>A0A316HT32</accession>
<comment type="caution">
    <text evidence="7">The sequence shown here is derived from an EMBL/GenBank/DDBJ whole genome shotgun (WGS) entry which is preliminary data.</text>
</comment>
<dbReference type="InterPro" id="IPR005158">
    <property type="entry name" value="BTAD"/>
</dbReference>
<gene>
    <name evidence="7" type="ORF">C8D88_11740</name>
</gene>
<sequence length="886" mass="95657">MEFGLLGAVEVRDSGASVDVGHVRQQSVLVALLVEEGRPVPVDRLLDRVWGERAPLRARETLYGYVSKLRKLLELDIERSPAGYRLTVAPDQVDLFRFRALVRQGALDEALGLWRGQAVEGLESPWFDALRESLHAERLAAELDRNDVALADGRHAALLPSLRLLAADRPHDERVAAQLMLALHRSGNDAEALRHYETVRRELADELGADPSKPLQDLHQRILAGDSALSHVEPGPRQLPAPPPWFTGREQELAALAPPGTAVITAIGGTGGIGKTALALHWAHLHLGDFPDGQLYVNLRGFDPSAGPTPPEAVLREFLEALGEEAIPAGLDARAARYRGLMAGRRILVVLDNARSTEQVVPLLPGPDATVLVTSRLKLAGLVAAHGARSVSLDVLHHADARAFLEVRLGAERVAAEPGVVADLVSWCDGLPLALSIVAARAAMEPDFPLAVFAQELREQPLDALDAGEIGTNLRSVFSWSVAALSAEAARAFGLLGTVGTADVSLPAVAALLDRPAARTRMVLRELENAHLLQQHVPGRYRMHDLVGLYAADLAADAGSRLADFYAATARAAALKLEPHKPLPAHESGHALSFLDNAAAMAWFDAEHGCLMAEQRQALACGAFGVAWMIGRTLNNYHVRRGRTLDDVEVWLGALRAAEALGDETKQANAHFCLGTDYVELGQSSLGHQHFERSLELFARSGDHAAHGSAHRAMAWAAEFEGDLEKALEHSLRALEMFRAAGTEIREAESLNEVGWRYACLGRYAEARTYCEDAMLLNEKLGHTEGAAATLDSLAHIASHDGRHDDAVAHYREALALYREVDNSAEEATVLDHLGDVLAAAGNDAEAREQWTRALELYERQGRASEAAAVVAKLGSAGGRSRSARR</sequence>
<dbReference type="PROSITE" id="PS51755">
    <property type="entry name" value="OMPR_PHOB"/>
    <property type="match status" value="1"/>
</dbReference>
<dbReference type="PANTHER" id="PTHR35807">
    <property type="entry name" value="TRANSCRIPTIONAL REGULATOR REDD-RELATED"/>
    <property type="match status" value="1"/>
</dbReference>
<proteinExistence type="inferred from homology"/>
<dbReference type="InterPro" id="IPR027417">
    <property type="entry name" value="P-loop_NTPase"/>
</dbReference>
<dbReference type="InterPro" id="IPR036388">
    <property type="entry name" value="WH-like_DNA-bd_sf"/>
</dbReference>
<organism evidence="7 8">
    <name type="scientific">Lentzea atacamensis</name>
    <dbReference type="NCBI Taxonomy" id="531938"/>
    <lineage>
        <taxon>Bacteria</taxon>
        <taxon>Bacillati</taxon>
        <taxon>Actinomycetota</taxon>
        <taxon>Actinomycetes</taxon>
        <taxon>Pseudonocardiales</taxon>
        <taxon>Pseudonocardiaceae</taxon>
        <taxon>Lentzea</taxon>
    </lineage>
</organism>
<evidence type="ECO:0000256" key="5">
    <source>
        <dbReference type="PROSITE-ProRule" id="PRU01091"/>
    </source>
</evidence>
<dbReference type="PANTHER" id="PTHR35807:SF1">
    <property type="entry name" value="TRANSCRIPTIONAL REGULATOR REDD"/>
    <property type="match status" value="1"/>
</dbReference>
<dbReference type="Pfam" id="PF03704">
    <property type="entry name" value="BTAD"/>
    <property type="match status" value="1"/>
</dbReference>
<evidence type="ECO:0000313" key="8">
    <source>
        <dbReference type="Proteomes" id="UP000246005"/>
    </source>
</evidence>
<keyword evidence="4" id="KW-0804">Transcription</keyword>
<dbReference type="Proteomes" id="UP000246005">
    <property type="component" value="Unassembled WGS sequence"/>
</dbReference>
<dbReference type="SUPFAM" id="SSF46894">
    <property type="entry name" value="C-terminal effector domain of the bipartite response regulators"/>
    <property type="match status" value="1"/>
</dbReference>
<dbReference type="SMART" id="SM00028">
    <property type="entry name" value="TPR"/>
    <property type="match status" value="5"/>
</dbReference>
<dbReference type="SMART" id="SM01043">
    <property type="entry name" value="BTAD"/>
    <property type="match status" value="1"/>
</dbReference>
<comment type="similarity">
    <text evidence="1">Belongs to the AfsR/DnrI/RedD regulatory family.</text>
</comment>
<dbReference type="Gene3D" id="1.10.10.10">
    <property type="entry name" value="Winged helix-like DNA-binding domain superfamily/Winged helix DNA-binding domain"/>
    <property type="match status" value="1"/>
</dbReference>
<name>A0A316HT32_9PSEU</name>
<dbReference type="SUPFAM" id="SSF48452">
    <property type="entry name" value="TPR-like"/>
    <property type="match status" value="3"/>
</dbReference>
<dbReference type="SMART" id="SM00862">
    <property type="entry name" value="Trans_reg_C"/>
    <property type="match status" value="1"/>
</dbReference>
<dbReference type="Gene3D" id="1.25.40.10">
    <property type="entry name" value="Tetratricopeptide repeat domain"/>
    <property type="match status" value="3"/>
</dbReference>
<dbReference type="EMBL" id="QGHB01000017">
    <property type="protein sequence ID" value="PWK81418.1"/>
    <property type="molecule type" value="Genomic_DNA"/>
</dbReference>
<dbReference type="InterPro" id="IPR016032">
    <property type="entry name" value="Sig_transdc_resp-reg_C-effctor"/>
</dbReference>
<dbReference type="GO" id="GO:0003677">
    <property type="term" value="F:DNA binding"/>
    <property type="evidence" value="ECO:0007669"/>
    <property type="project" value="UniProtKB-UniRule"/>
</dbReference>
<dbReference type="GO" id="GO:0000160">
    <property type="term" value="P:phosphorelay signal transduction system"/>
    <property type="evidence" value="ECO:0007669"/>
    <property type="project" value="InterPro"/>
</dbReference>
<dbReference type="GO" id="GO:0006355">
    <property type="term" value="P:regulation of DNA-templated transcription"/>
    <property type="evidence" value="ECO:0007669"/>
    <property type="project" value="InterPro"/>
</dbReference>
<dbReference type="CDD" id="cd15831">
    <property type="entry name" value="BTAD"/>
    <property type="match status" value="1"/>
</dbReference>
<dbReference type="Gene3D" id="3.40.50.300">
    <property type="entry name" value="P-loop containing nucleotide triphosphate hydrolases"/>
    <property type="match status" value="1"/>
</dbReference>
<evidence type="ECO:0000259" key="6">
    <source>
        <dbReference type="PROSITE" id="PS51755"/>
    </source>
</evidence>
<dbReference type="Pfam" id="PF13374">
    <property type="entry name" value="TPR_10"/>
    <property type="match status" value="1"/>
</dbReference>
<feature type="domain" description="OmpR/PhoB-type" evidence="6">
    <location>
        <begin position="1"/>
        <end position="100"/>
    </location>
</feature>
<dbReference type="InterPro" id="IPR019734">
    <property type="entry name" value="TPR_rpt"/>
</dbReference>
<dbReference type="InterPro" id="IPR011990">
    <property type="entry name" value="TPR-like_helical_dom_sf"/>
</dbReference>
<evidence type="ECO:0000256" key="2">
    <source>
        <dbReference type="ARBA" id="ARBA00023015"/>
    </source>
</evidence>
<dbReference type="InterPro" id="IPR001867">
    <property type="entry name" value="OmpR/PhoB-type_DNA-bd"/>
</dbReference>
<evidence type="ECO:0000256" key="4">
    <source>
        <dbReference type="ARBA" id="ARBA00023163"/>
    </source>
</evidence>
<evidence type="ECO:0000313" key="7">
    <source>
        <dbReference type="EMBL" id="PWK81418.1"/>
    </source>
</evidence>
<dbReference type="AlphaFoldDB" id="A0A316HT32"/>
<evidence type="ECO:0000256" key="3">
    <source>
        <dbReference type="ARBA" id="ARBA00023125"/>
    </source>
</evidence>